<feature type="domain" description="Helitron helicase-like" evidence="1">
    <location>
        <begin position="1"/>
        <end position="87"/>
    </location>
</feature>
<evidence type="ECO:0000313" key="2">
    <source>
        <dbReference type="Proteomes" id="UP001652625"/>
    </source>
</evidence>
<sequence>MAIIKKYGKPDLFITFTCNPKWHEITENLYPGQTANDRPDLVTRVFKLKLNNLLNDIFKHGVLGKVVTHVQAIEFQKRGLPHAHILLHLANDDKLEKAQEINNLICAEIPDPVVNRELYDIIKTCMIHGPCGILNPNSPCIKDGVCSKNYPKEFNANTVAVHNGHPQYRCHDDGIINQSGKTLSDYNLPVVDEFIDFNLENLNDNVQQLIDEANRMRPLLNVNQLNVSNAVLAALNE</sequence>
<dbReference type="PANTHER" id="PTHR10492:SF57">
    <property type="entry name" value="ATP-DEPENDENT DNA HELICASE"/>
    <property type="match status" value="1"/>
</dbReference>
<name>A0ABM4CB97_HYDVU</name>
<dbReference type="InterPro" id="IPR025476">
    <property type="entry name" value="Helitron_helicase-like"/>
</dbReference>
<protein>
    <submittedName>
        <fullName evidence="3">Uncharacterized protein LOC136083465</fullName>
    </submittedName>
</protein>
<organism evidence="2 3">
    <name type="scientific">Hydra vulgaris</name>
    <name type="common">Hydra</name>
    <name type="synonym">Hydra attenuata</name>
    <dbReference type="NCBI Taxonomy" id="6087"/>
    <lineage>
        <taxon>Eukaryota</taxon>
        <taxon>Metazoa</taxon>
        <taxon>Cnidaria</taxon>
        <taxon>Hydrozoa</taxon>
        <taxon>Hydroidolina</taxon>
        <taxon>Anthoathecata</taxon>
        <taxon>Aplanulata</taxon>
        <taxon>Hydridae</taxon>
        <taxon>Hydra</taxon>
    </lineage>
</organism>
<dbReference type="Proteomes" id="UP001652625">
    <property type="component" value="Chromosome 08"/>
</dbReference>
<dbReference type="GeneID" id="136083465"/>
<gene>
    <name evidence="3" type="primary">LOC136083465</name>
</gene>
<keyword evidence="2" id="KW-1185">Reference proteome</keyword>
<dbReference type="RefSeq" id="XP_065658938.1">
    <property type="nucleotide sequence ID" value="XM_065802866.1"/>
</dbReference>
<proteinExistence type="predicted"/>
<dbReference type="PANTHER" id="PTHR10492">
    <property type="match status" value="1"/>
</dbReference>
<evidence type="ECO:0000259" key="1">
    <source>
        <dbReference type="Pfam" id="PF14214"/>
    </source>
</evidence>
<evidence type="ECO:0000313" key="3">
    <source>
        <dbReference type="RefSeq" id="XP_065658938.1"/>
    </source>
</evidence>
<reference evidence="3" key="1">
    <citation type="submission" date="2025-08" db="UniProtKB">
        <authorList>
            <consortium name="RefSeq"/>
        </authorList>
    </citation>
    <scope>IDENTIFICATION</scope>
</reference>
<accession>A0ABM4CB97</accession>
<dbReference type="Pfam" id="PF14214">
    <property type="entry name" value="Helitron_like_N"/>
    <property type="match status" value="1"/>
</dbReference>